<dbReference type="PANTHER" id="PTHR21021">
    <property type="entry name" value="GAF/PUTATIVE CYTOSKELETAL PROTEIN"/>
    <property type="match status" value="1"/>
</dbReference>
<organism evidence="3 4">
    <name type="scientific">Smittium culicis</name>
    <dbReference type="NCBI Taxonomy" id="133412"/>
    <lineage>
        <taxon>Eukaryota</taxon>
        <taxon>Fungi</taxon>
        <taxon>Fungi incertae sedis</taxon>
        <taxon>Zoopagomycota</taxon>
        <taxon>Kickxellomycotina</taxon>
        <taxon>Harpellomycetes</taxon>
        <taxon>Harpellales</taxon>
        <taxon>Legeriomycetaceae</taxon>
        <taxon>Smittium</taxon>
    </lineage>
</organism>
<evidence type="ECO:0000313" key="4">
    <source>
        <dbReference type="Proteomes" id="UP000187283"/>
    </source>
</evidence>
<evidence type="ECO:0000256" key="2">
    <source>
        <dbReference type="SAM" id="MobiDB-lite"/>
    </source>
</evidence>
<sequence length="293" mass="33311">MFSFKVVKKPSNEQNSLEIDPSTSTKSFHHANWFIKSVHCPILNAQESESLAEILDFSPPEMLFCNNYLLLTYRNTHLQSSNNNIFEIRLCPVDALKLVKTGPGSEAHIKVKNSSSWSRSSRLTIQEPILFFDSGILFEDDLGDNGTSILSYKIRQMQSGIFFILLRFFLRVDDVFFRIYDTRYYFEPNSSVIDSAVDGFPDKTDRPSGGVLIREVTRKDAEYSHIIQMIKIDKSGQKPSPQKSSNSSYNSSGNSVDPLDTDDFDLSIVNNSDYISSLIQTPSYKSNHIFRLP</sequence>
<dbReference type="AlphaFoldDB" id="A0A1R1X2Z3"/>
<comment type="similarity">
    <text evidence="1">Belongs to the TIP41 family.</text>
</comment>
<evidence type="ECO:0000313" key="3">
    <source>
        <dbReference type="EMBL" id="OMJ08967.1"/>
    </source>
</evidence>
<feature type="region of interest" description="Disordered" evidence="2">
    <location>
        <begin position="234"/>
        <end position="255"/>
    </location>
</feature>
<protein>
    <submittedName>
        <fullName evidence="3">TIP41-like protein</fullName>
    </submittedName>
</protein>
<dbReference type="EMBL" id="LSSN01005620">
    <property type="protein sequence ID" value="OMJ08967.1"/>
    <property type="molecule type" value="Genomic_DNA"/>
</dbReference>
<dbReference type="Proteomes" id="UP000187283">
    <property type="component" value="Unassembled WGS sequence"/>
</dbReference>
<feature type="compositionally biased region" description="Polar residues" evidence="2">
    <location>
        <begin position="12"/>
        <end position="24"/>
    </location>
</feature>
<accession>A0A1R1X2Z3</accession>
<reference evidence="3 4" key="1">
    <citation type="submission" date="2017-01" db="EMBL/GenBank/DDBJ databases">
        <authorList>
            <person name="Mah S.A."/>
            <person name="Swanson W.J."/>
            <person name="Moy G.W."/>
            <person name="Vacquier V.D."/>
        </authorList>
    </citation>
    <scope>NUCLEOTIDE SEQUENCE [LARGE SCALE GENOMIC DNA]</scope>
    <source>
        <strain evidence="3 4">GSMNP</strain>
    </source>
</reference>
<dbReference type="GO" id="GO:0031929">
    <property type="term" value="P:TOR signaling"/>
    <property type="evidence" value="ECO:0007669"/>
    <property type="project" value="TreeGrafter"/>
</dbReference>
<keyword evidence="4" id="KW-1185">Reference proteome</keyword>
<dbReference type="Pfam" id="PF04176">
    <property type="entry name" value="TIP41"/>
    <property type="match status" value="1"/>
</dbReference>
<dbReference type="InterPro" id="IPR051330">
    <property type="entry name" value="Phosphatase_reg/MetRdx"/>
</dbReference>
<gene>
    <name evidence="3" type="ORF">AYI70_g11207</name>
</gene>
<feature type="region of interest" description="Disordered" evidence="2">
    <location>
        <begin position="1"/>
        <end position="24"/>
    </location>
</feature>
<dbReference type="PANTHER" id="PTHR21021:SF16">
    <property type="entry name" value="TIP41-LIKE PROTEIN"/>
    <property type="match status" value="1"/>
</dbReference>
<dbReference type="InterPro" id="IPR007303">
    <property type="entry name" value="TIP41-like"/>
</dbReference>
<dbReference type="STRING" id="133412.A0A1R1X2Z3"/>
<comment type="caution">
    <text evidence="3">The sequence shown here is derived from an EMBL/GenBank/DDBJ whole genome shotgun (WGS) entry which is preliminary data.</text>
</comment>
<name>A0A1R1X2Z3_9FUNG</name>
<proteinExistence type="inferred from homology"/>
<dbReference type="OrthoDB" id="10253878at2759"/>
<evidence type="ECO:0000256" key="1">
    <source>
        <dbReference type="ARBA" id="ARBA00006658"/>
    </source>
</evidence>
<feature type="compositionally biased region" description="Low complexity" evidence="2">
    <location>
        <begin position="237"/>
        <end position="255"/>
    </location>
</feature>
<dbReference type="GO" id="GO:0005829">
    <property type="term" value="C:cytosol"/>
    <property type="evidence" value="ECO:0007669"/>
    <property type="project" value="TreeGrafter"/>
</dbReference>